<keyword evidence="5 11" id="KW-0812">Transmembrane</keyword>
<feature type="transmembrane region" description="Helical" evidence="11">
    <location>
        <begin position="245"/>
        <end position="263"/>
    </location>
</feature>
<feature type="transmembrane region" description="Helical" evidence="11">
    <location>
        <begin position="151"/>
        <end position="174"/>
    </location>
</feature>
<evidence type="ECO:0000256" key="4">
    <source>
        <dbReference type="ARBA" id="ARBA00022538"/>
    </source>
</evidence>
<feature type="transmembrane region" description="Helical" evidence="11">
    <location>
        <begin position="30"/>
        <end position="48"/>
    </location>
</feature>
<dbReference type="Gene3D" id="3.40.50.720">
    <property type="entry name" value="NAD(P)-binding Rossmann-like Domain"/>
    <property type="match status" value="1"/>
</dbReference>
<keyword evidence="6" id="KW-0630">Potassium</keyword>
<keyword evidence="14" id="KW-1185">Reference proteome</keyword>
<feature type="transmembrane region" description="Helical" evidence="11">
    <location>
        <begin position="109"/>
        <end position="130"/>
    </location>
</feature>
<dbReference type="Proteomes" id="UP000731907">
    <property type="component" value="Unassembled WGS sequence"/>
</dbReference>
<protein>
    <submittedName>
        <fullName evidence="13">Cation:proton antiporter</fullName>
    </submittedName>
</protein>
<feature type="region of interest" description="Disordered" evidence="10">
    <location>
        <begin position="627"/>
        <end position="663"/>
    </location>
</feature>
<evidence type="ECO:0000259" key="12">
    <source>
        <dbReference type="PROSITE" id="PS51201"/>
    </source>
</evidence>
<evidence type="ECO:0000256" key="1">
    <source>
        <dbReference type="ARBA" id="ARBA00004141"/>
    </source>
</evidence>
<dbReference type="InterPro" id="IPR036291">
    <property type="entry name" value="NAD(P)-bd_dom_sf"/>
</dbReference>
<feature type="transmembrane region" description="Helical" evidence="11">
    <location>
        <begin position="326"/>
        <end position="348"/>
    </location>
</feature>
<accession>A0ABS6IZ60</accession>
<keyword evidence="9 11" id="KW-0472">Membrane</keyword>
<dbReference type="EMBL" id="JAAATX020000002">
    <property type="protein sequence ID" value="MBU9696804.1"/>
    <property type="molecule type" value="Genomic_DNA"/>
</dbReference>
<evidence type="ECO:0000256" key="5">
    <source>
        <dbReference type="ARBA" id="ARBA00022692"/>
    </source>
</evidence>
<feature type="domain" description="RCK N-terminal" evidence="12">
    <location>
        <begin position="431"/>
        <end position="548"/>
    </location>
</feature>
<evidence type="ECO:0000313" key="14">
    <source>
        <dbReference type="Proteomes" id="UP000731907"/>
    </source>
</evidence>
<keyword evidence="7 11" id="KW-1133">Transmembrane helix</keyword>
<evidence type="ECO:0000256" key="10">
    <source>
        <dbReference type="SAM" id="MobiDB-lite"/>
    </source>
</evidence>
<proteinExistence type="predicted"/>
<dbReference type="Pfam" id="PF00999">
    <property type="entry name" value="Na_H_Exchanger"/>
    <property type="match status" value="1"/>
</dbReference>
<dbReference type="PANTHER" id="PTHR46157">
    <property type="entry name" value="K(+) EFFLUX ANTIPORTER 3, CHLOROPLASTIC"/>
    <property type="match status" value="1"/>
</dbReference>
<comment type="subcellular location">
    <subcellularLocation>
        <location evidence="1">Membrane</location>
        <topology evidence="1">Multi-pass membrane protein</topology>
    </subcellularLocation>
</comment>
<keyword evidence="2" id="KW-0813">Transport</keyword>
<evidence type="ECO:0000256" key="11">
    <source>
        <dbReference type="SAM" id="Phobius"/>
    </source>
</evidence>
<evidence type="ECO:0000256" key="3">
    <source>
        <dbReference type="ARBA" id="ARBA00022449"/>
    </source>
</evidence>
<organism evidence="13 14">
    <name type="scientific">Paragemmobacter amnigenus</name>
    <dbReference type="NCBI Taxonomy" id="2852097"/>
    <lineage>
        <taxon>Bacteria</taxon>
        <taxon>Pseudomonadati</taxon>
        <taxon>Pseudomonadota</taxon>
        <taxon>Alphaproteobacteria</taxon>
        <taxon>Rhodobacterales</taxon>
        <taxon>Paracoccaceae</taxon>
        <taxon>Paragemmobacter</taxon>
    </lineage>
</organism>
<dbReference type="Gene3D" id="1.20.1530.20">
    <property type="match status" value="1"/>
</dbReference>
<feature type="transmembrane region" description="Helical" evidence="11">
    <location>
        <begin position="297"/>
        <end position="314"/>
    </location>
</feature>
<feature type="transmembrane region" description="Helical" evidence="11">
    <location>
        <begin position="355"/>
        <end position="376"/>
    </location>
</feature>
<feature type="transmembrane region" description="Helical" evidence="11">
    <location>
        <begin position="85"/>
        <end position="103"/>
    </location>
</feature>
<evidence type="ECO:0000256" key="2">
    <source>
        <dbReference type="ARBA" id="ARBA00022448"/>
    </source>
</evidence>
<dbReference type="Pfam" id="PF02254">
    <property type="entry name" value="TrkA_N"/>
    <property type="match status" value="1"/>
</dbReference>
<dbReference type="InterPro" id="IPR006153">
    <property type="entry name" value="Cation/H_exchanger_TM"/>
</dbReference>
<dbReference type="SUPFAM" id="SSF51735">
    <property type="entry name" value="NAD(P)-binding Rossmann-fold domains"/>
    <property type="match status" value="1"/>
</dbReference>
<evidence type="ECO:0000256" key="8">
    <source>
        <dbReference type="ARBA" id="ARBA00023065"/>
    </source>
</evidence>
<feature type="transmembrane region" description="Helical" evidence="11">
    <location>
        <begin position="212"/>
        <end position="233"/>
    </location>
</feature>
<keyword evidence="4" id="KW-0633">Potassium transport</keyword>
<dbReference type="PROSITE" id="PS51201">
    <property type="entry name" value="RCK_N"/>
    <property type="match status" value="1"/>
</dbReference>
<keyword evidence="8" id="KW-0406">Ion transport</keyword>
<dbReference type="InterPro" id="IPR003148">
    <property type="entry name" value="RCK_N"/>
</dbReference>
<feature type="compositionally biased region" description="Basic and acidic residues" evidence="10">
    <location>
        <begin position="653"/>
        <end position="663"/>
    </location>
</feature>
<evidence type="ECO:0000256" key="6">
    <source>
        <dbReference type="ARBA" id="ARBA00022958"/>
    </source>
</evidence>
<sequence length="663" mass="71319">MEGLLFEASIYLGAAVLVVPLAIRLGLGSVLGYLAAGILVGPVFGLTGADTADLQHFAEFGVVLMLFLIGLELEPRTLWDMRHRLLGLGGAQVVLTGAALALAVGAMGYAWQVALTFGMILSLSSTAIVLQTLSEKNLMRTAGGRASFSVLLTQDIAVIPMLAFLPLLALPAIIGPTANQFGVSNPVDDAAAHGSEGAAEPLLTLVDQLPNWAAATLTLAIVAGIVLAGHFLSRPVFRFVHASRLPEMSTFISLLIVLGIAFLMMMVGLSPALGTFVAGVVLANSEFRHQIEADIKPFKGLLLGLFFMTVGIGIDTQELFAQPATILGLTLLLIAIKAAILYVIAILFKLRGHDRWLFTLGLAQAGEFGFVLVSFARQQGILSLNQGQVALLVISLSMLLTPALFIAYERLATRLRGRAAPERAPDTIDEKGRVIIAGIGRFGQVVNRLVRMSGLSTVVLDSDMATIETMRRFGVKGFFGDPSNPALLDSAGLDEAAILVVAVDDRDNATRIVRYARSKRADLHIVARARDRVHVYELYQAGANDIVRETFDSSIRAGRYVLENMGFTEYEAAKLSQTYYKVDRAAMRDLASLWIPGQPVHLNEAYVDRAKQLDRDLETALIDELHETQPMAGEDVPAPFTEALPDETDADLLADHSPRAEAS</sequence>
<feature type="transmembrane region" description="Helical" evidence="11">
    <location>
        <begin position="6"/>
        <end position="23"/>
    </location>
</feature>
<name>A0ABS6IZ60_9RHOB</name>
<feature type="transmembrane region" description="Helical" evidence="11">
    <location>
        <begin position="388"/>
        <end position="408"/>
    </location>
</feature>
<keyword evidence="3" id="KW-0050">Antiport</keyword>
<evidence type="ECO:0000313" key="13">
    <source>
        <dbReference type="EMBL" id="MBU9696804.1"/>
    </source>
</evidence>
<evidence type="ECO:0000256" key="9">
    <source>
        <dbReference type="ARBA" id="ARBA00023136"/>
    </source>
</evidence>
<evidence type="ECO:0000256" key="7">
    <source>
        <dbReference type="ARBA" id="ARBA00022989"/>
    </source>
</evidence>
<reference evidence="13 14" key="1">
    <citation type="submission" date="2021-06" db="EMBL/GenBank/DDBJ databases">
        <title>Rhodobacteraceae bacterium strain HSP-20.</title>
        <authorList>
            <person name="Chen W.-M."/>
        </authorList>
    </citation>
    <scope>NUCLEOTIDE SEQUENCE [LARGE SCALE GENOMIC DNA]</scope>
    <source>
        <strain evidence="13 14">HSP-20</strain>
    </source>
</reference>
<dbReference type="InterPro" id="IPR038770">
    <property type="entry name" value="Na+/solute_symporter_sf"/>
</dbReference>
<dbReference type="PANTHER" id="PTHR46157:SF4">
    <property type="entry name" value="K(+) EFFLUX ANTIPORTER 3, CHLOROPLASTIC"/>
    <property type="match status" value="1"/>
</dbReference>
<feature type="transmembrane region" description="Helical" evidence="11">
    <location>
        <begin position="54"/>
        <end position="73"/>
    </location>
</feature>
<dbReference type="RefSeq" id="WP_161760873.1">
    <property type="nucleotide sequence ID" value="NZ_JAAATX020000002.1"/>
</dbReference>
<comment type="caution">
    <text evidence="13">The sequence shown here is derived from an EMBL/GenBank/DDBJ whole genome shotgun (WGS) entry which is preliminary data.</text>
</comment>
<gene>
    <name evidence="13" type="ORF">GU927_002980</name>
</gene>